<feature type="transmembrane region" description="Helical" evidence="8">
    <location>
        <begin position="122"/>
        <end position="138"/>
    </location>
</feature>
<feature type="transmembrane region" description="Helical" evidence="8">
    <location>
        <begin position="99"/>
        <end position="116"/>
    </location>
</feature>
<keyword evidence="7 8" id="KW-0472">Membrane</keyword>
<feature type="transmembrane region" description="Helical" evidence="8">
    <location>
        <begin position="273"/>
        <end position="295"/>
    </location>
</feature>
<keyword evidence="4" id="KW-0808">Transferase</keyword>
<keyword evidence="6 8" id="KW-1133">Transmembrane helix</keyword>
<proteinExistence type="inferred from homology"/>
<evidence type="ECO:0000313" key="9">
    <source>
        <dbReference type="EMBL" id="SIR44432.1"/>
    </source>
</evidence>
<evidence type="ECO:0000313" key="10">
    <source>
        <dbReference type="Proteomes" id="UP000186666"/>
    </source>
</evidence>
<dbReference type="InterPro" id="IPR000537">
    <property type="entry name" value="UbiA_prenyltransferase"/>
</dbReference>
<feature type="transmembrane region" description="Helical" evidence="8">
    <location>
        <begin position="49"/>
        <end position="66"/>
    </location>
</feature>
<dbReference type="Proteomes" id="UP000186666">
    <property type="component" value="Unassembled WGS sequence"/>
</dbReference>
<evidence type="ECO:0000256" key="8">
    <source>
        <dbReference type="SAM" id="Phobius"/>
    </source>
</evidence>
<feature type="transmembrane region" description="Helical" evidence="8">
    <location>
        <begin position="210"/>
        <end position="235"/>
    </location>
</feature>
<dbReference type="EMBL" id="FTNK01000014">
    <property type="protein sequence ID" value="SIR44432.1"/>
    <property type="molecule type" value="Genomic_DNA"/>
</dbReference>
<keyword evidence="5 8" id="KW-0812">Transmembrane</keyword>
<evidence type="ECO:0000256" key="1">
    <source>
        <dbReference type="ARBA" id="ARBA00001946"/>
    </source>
</evidence>
<evidence type="ECO:0000256" key="3">
    <source>
        <dbReference type="ARBA" id="ARBA00005985"/>
    </source>
</evidence>
<organism evidence="9 10">
    <name type="scientific">Paenibacillus macquariensis</name>
    <dbReference type="NCBI Taxonomy" id="948756"/>
    <lineage>
        <taxon>Bacteria</taxon>
        <taxon>Bacillati</taxon>
        <taxon>Bacillota</taxon>
        <taxon>Bacilli</taxon>
        <taxon>Bacillales</taxon>
        <taxon>Paenibacillaceae</taxon>
        <taxon>Paenibacillus</taxon>
    </lineage>
</organism>
<feature type="transmembrane region" description="Helical" evidence="8">
    <location>
        <begin position="170"/>
        <end position="190"/>
    </location>
</feature>
<dbReference type="Gene3D" id="1.20.120.1780">
    <property type="entry name" value="UbiA prenyltransferase"/>
    <property type="match status" value="1"/>
</dbReference>
<sequence length="296" mass="33597">MNGELHMTTRAMLHKGKQFGELVMFSHTLFSLPFAVISMVWAAGGWPSWWIMIWGLIALIGARNGANAFNRLADRKFDEQNPRTASRHLPQRLLGTREVIVFVIVNYLIFVIAAAMLNPLCMILSPVGILLITVYSYTKRFTWLSHLYLGFVIASAPIGAWFAVTGEFAFTPFVLGTIVMLWIAGFDVIYGTQDIEFDRKHGLWSIPSFFGLKIALWMAKAMHIIMLILLLFLYYFRDLSWMYLIGLGIAAILLMTEHGIIKPHQPRLMKIAAYNLNQVISMVIVACTLLDYFLIA</sequence>
<dbReference type="RefSeq" id="WP_248912534.1">
    <property type="nucleotide sequence ID" value="NZ_FTNK01000014.1"/>
</dbReference>
<evidence type="ECO:0000256" key="2">
    <source>
        <dbReference type="ARBA" id="ARBA00004141"/>
    </source>
</evidence>
<comment type="similarity">
    <text evidence="3">Belongs to the UbiA prenyltransferase family.</text>
</comment>
<gene>
    <name evidence="9" type="ORF">SAMN05421578_11452</name>
</gene>
<dbReference type="PANTHER" id="PTHR11048:SF28">
    <property type="entry name" value="4-HYDROXYBENZOATE POLYPRENYLTRANSFERASE, MITOCHONDRIAL"/>
    <property type="match status" value="1"/>
</dbReference>
<keyword evidence="10" id="KW-1185">Reference proteome</keyword>
<feature type="transmembrane region" description="Helical" evidence="8">
    <location>
        <begin position="145"/>
        <end position="164"/>
    </location>
</feature>
<accession>A0ABY1K942</accession>
<comment type="cofactor">
    <cofactor evidence="1">
        <name>Mg(2+)</name>
        <dbReference type="ChEBI" id="CHEBI:18420"/>
    </cofactor>
</comment>
<dbReference type="CDD" id="cd13959">
    <property type="entry name" value="PT_UbiA_COQ2"/>
    <property type="match status" value="1"/>
</dbReference>
<dbReference type="InterPro" id="IPR044878">
    <property type="entry name" value="UbiA_sf"/>
</dbReference>
<reference evidence="9 10" key="1">
    <citation type="submission" date="2017-01" db="EMBL/GenBank/DDBJ databases">
        <authorList>
            <person name="Varghese N."/>
            <person name="Submissions S."/>
        </authorList>
    </citation>
    <scope>NUCLEOTIDE SEQUENCE [LARGE SCALE GENOMIC DNA]</scope>
    <source>
        <strain evidence="9 10">ATCC 23464</strain>
    </source>
</reference>
<evidence type="ECO:0000256" key="4">
    <source>
        <dbReference type="ARBA" id="ARBA00022679"/>
    </source>
</evidence>
<comment type="caution">
    <text evidence="9">The sequence shown here is derived from an EMBL/GenBank/DDBJ whole genome shotgun (WGS) entry which is preliminary data.</text>
</comment>
<dbReference type="NCBIfam" id="TIGR01475">
    <property type="entry name" value="ubiA_other"/>
    <property type="match status" value="1"/>
</dbReference>
<comment type="subcellular location">
    <subcellularLocation>
        <location evidence="2">Membrane</location>
        <topology evidence="2">Multi-pass membrane protein</topology>
    </subcellularLocation>
</comment>
<name>A0ABY1K942_9BACL</name>
<protein>
    <submittedName>
        <fullName evidence="9">4-hydroxybenzoate polyprenyltransferase</fullName>
    </submittedName>
</protein>
<feature type="transmembrane region" description="Helical" evidence="8">
    <location>
        <begin position="21"/>
        <end position="43"/>
    </location>
</feature>
<dbReference type="PANTHER" id="PTHR11048">
    <property type="entry name" value="PRENYLTRANSFERASES"/>
    <property type="match status" value="1"/>
</dbReference>
<dbReference type="Gene3D" id="1.10.357.140">
    <property type="entry name" value="UbiA prenyltransferase"/>
    <property type="match status" value="1"/>
</dbReference>
<evidence type="ECO:0000256" key="7">
    <source>
        <dbReference type="ARBA" id="ARBA00023136"/>
    </source>
</evidence>
<dbReference type="InterPro" id="IPR039653">
    <property type="entry name" value="Prenyltransferase"/>
</dbReference>
<dbReference type="Pfam" id="PF01040">
    <property type="entry name" value="UbiA"/>
    <property type="match status" value="1"/>
</dbReference>
<evidence type="ECO:0000256" key="6">
    <source>
        <dbReference type="ARBA" id="ARBA00022989"/>
    </source>
</evidence>
<evidence type="ECO:0000256" key="5">
    <source>
        <dbReference type="ARBA" id="ARBA00022692"/>
    </source>
</evidence>
<feature type="transmembrane region" description="Helical" evidence="8">
    <location>
        <begin position="241"/>
        <end position="261"/>
    </location>
</feature>
<dbReference type="InterPro" id="IPR006371">
    <property type="entry name" value="Polyprenyltransferase_UbiA-li"/>
</dbReference>